<organism evidence="2 3">
    <name type="scientific">Pedosphaera parvula (strain Ellin514)</name>
    <dbReference type="NCBI Taxonomy" id="320771"/>
    <lineage>
        <taxon>Bacteria</taxon>
        <taxon>Pseudomonadati</taxon>
        <taxon>Verrucomicrobiota</taxon>
        <taxon>Pedosphaerae</taxon>
        <taxon>Pedosphaerales</taxon>
        <taxon>Pedosphaeraceae</taxon>
        <taxon>Pedosphaera</taxon>
    </lineage>
</organism>
<dbReference type="STRING" id="320771.Cflav_PD5174"/>
<sequence length="113" mass="12610">MDLPQPTVEELAASWLSGEDYTMSDGVFDAPEMAWQAILKIMQHALTDKQLALLAAGPLETLLAHHGVEFIDRIEAEAKRSPSFAHLLGGVWRREMDPALWQRVQTARGGKSW</sequence>
<dbReference type="Pfam" id="PF21746">
    <property type="entry name" value="DUF6869"/>
    <property type="match status" value="1"/>
</dbReference>
<dbReference type="Proteomes" id="UP000003688">
    <property type="component" value="Unassembled WGS sequence"/>
</dbReference>
<reference evidence="2 3" key="1">
    <citation type="journal article" date="2011" name="J. Bacteriol.">
        <title>Genome sequence of 'Pedosphaera parvula' Ellin514, an aerobic Verrucomicrobial isolate from pasture soil.</title>
        <authorList>
            <person name="Kant R."/>
            <person name="van Passel M.W."/>
            <person name="Sangwan P."/>
            <person name="Palva A."/>
            <person name="Lucas S."/>
            <person name="Copeland A."/>
            <person name="Lapidus A."/>
            <person name="Glavina Del Rio T."/>
            <person name="Dalin E."/>
            <person name="Tice H."/>
            <person name="Bruce D."/>
            <person name="Goodwin L."/>
            <person name="Pitluck S."/>
            <person name="Chertkov O."/>
            <person name="Larimer F.W."/>
            <person name="Land M.L."/>
            <person name="Hauser L."/>
            <person name="Brettin T.S."/>
            <person name="Detter J.C."/>
            <person name="Han S."/>
            <person name="de Vos W.M."/>
            <person name="Janssen P.H."/>
            <person name="Smidt H."/>
        </authorList>
    </citation>
    <scope>NUCLEOTIDE SEQUENCE [LARGE SCALE GENOMIC DNA]</scope>
    <source>
        <strain evidence="2 3">Ellin514</strain>
    </source>
</reference>
<dbReference type="InterPro" id="IPR049221">
    <property type="entry name" value="DUF6869"/>
</dbReference>
<gene>
    <name evidence="2" type="ORF">Cflav_PD5174</name>
</gene>
<feature type="domain" description="DUF6869" evidence="1">
    <location>
        <begin position="20"/>
        <end position="109"/>
    </location>
</feature>
<dbReference type="AlphaFoldDB" id="B9XC71"/>
<comment type="caution">
    <text evidence="2">The sequence shown here is derived from an EMBL/GenBank/DDBJ whole genome shotgun (WGS) entry which is preliminary data.</text>
</comment>
<dbReference type="OrthoDB" id="119666at2"/>
<evidence type="ECO:0000259" key="1">
    <source>
        <dbReference type="Pfam" id="PF21746"/>
    </source>
</evidence>
<keyword evidence="3" id="KW-1185">Reference proteome</keyword>
<name>B9XC71_PEDPL</name>
<accession>B9XC71</accession>
<dbReference type="RefSeq" id="WP_007413419.1">
    <property type="nucleotide sequence ID" value="NZ_ABOX02000004.1"/>
</dbReference>
<evidence type="ECO:0000313" key="3">
    <source>
        <dbReference type="Proteomes" id="UP000003688"/>
    </source>
</evidence>
<dbReference type="EMBL" id="ABOX02000004">
    <property type="protein sequence ID" value="EEF62539.1"/>
    <property type="molecule type" value="Genomic_DNA"/>
</dbReference>
<protein>
    <recommendedName>
        <fullName evidence="1">DUF6869 domain-containing protein</fullName>
    </recommendedName>
</protein>
<evidence type="ECO:0000313" key="2">
    <source>
        <dbReference type="EMBL" id="EEF62539.1"/>
    </source>
</evidence>
<proteinExistence type="predicted"/>